<keyword evidence="9" id="KW-1185">Reference proteome</keyword>
<organism evidence="8 9">
    <name type="scientific">Sphingomonas edaphi</name>
    <dbReference type="NCBI Taxonomy" id="2315689"/>
    <lineage>
        <taxon>Bacteria</taxon>
        <taxon>Pseudomonadati</taxon>
        <taxon>Pseudomonadota</taxon>
        <taxon>Alphaproteobacteria</taxon>
        <taxon>Sphingomonadales</taxon>
        <taxon>Sphingomonadaceae</taxon>
        <taxon>Sphingomonas</taxon>
    </lineage>
</organism>
<evidence type="ECO:0000256" key="1">
    <source>
        <dbReference type="ARBA" id="ARBA00001964"/>
    </source>
</evidence>
<comment type="catalytic activity">
    <reaction evidence="4">
        <text>N(6)-[(R)-lipoyl]-L-lysyl-[protein] + 3-methyl-2-oxobutanoate + H(+) = N(6)-[(R)-S(8)-2-methylpropanoyldihydrolipoyl]-L-lysyl-[protein] + CO2</text>
        <dbReference type="Rhea" id="RHEA:13457"/>
        <dbReference type="Rhea" id="RHEA-COMP:10474"/>
        <dbReference type="Rhea" id="RHEA-COMP:10497"/>
        <dbReference type="ChEBI" id="CHEBI:11851"/>
        <dbReference type="ChEBI" id="CHEBI:15378"/>
        <dbReference type="ChEBI" id="CHEBI:16526"/>
        <dbReference type="ChEBI" id="CHEBI:83099"/>
        <dbReference type="ChEBI" id="CHEBI:83142"/>
        <dbReference type="EC" id="1.2.4.4"/>
    </reaction>
</comment>
<dbReference type="EMBL" id="QXTF01000002">
    <property type="protein sequence ID" value="RIX29198.1"/>
    <property type="molecule type" value="Genomic_DNA"/>
</dbReference>
<evidence type="ECO:0000259" key="6">
    <source>
        <dbReference type="Pfam" id="PF00676"/>
    </source>
</evidence>
<dbReference type="InterPro" id="IPR029061">
    <property type="entry name" value="THDP-binding"/>
</dbReference>
<dbReference type="Gene3D" id="3.40.50.970">
    <property type="match status" value="1"/>
</dbReference>
<dbReference type="PANTHER" id="PTHR43380:SF1">
    <property type="entry name" value="2-OXOISOVALERATE DEHYDROGENASE SUBUNIT ALPHA, MITOCHONDRIAL"/>
    <property type="match status" value="1"/>
</dbReference>
<dbReference type="InterPro" id="IPR050771">
    <property type="entry name" value="Alpha-ketoacid_DH_E1_comp"/>
</dbReference>
<comment type="caution">
    <text evidence="8">The sequence shown here is derived from an EMBL/GenBank/DDBJ whole genome shotgun (WGS) entry which is preliminary data.</text>
</comment>
<dbReference type="OrthoDB" id="9766715at2"/>
<dbReference type="Pfam" id="PF12573">
    <property type="entry name" value="OxoDH_E1alpha_N"/>
    <property type="match status" value="1"/>
</dbReference>
<evidence type="ECO:0000313" key="8">
    <source>
        <dbReference type="EMBL" id="RIX29198.1"/>
    </source>
</evidence>
<keyword evidence="2 4" id="KW-0560">Oxidoreductase</keyword>
<dbReference type="PANTHER" id="PTHR43380">
    <property type="entry name" value="2-OXOISOVALERATE DEHYDROGENASE SUBUNIT ALPHA, MITOCHONDRIAL"/>
    <property type="match status" value="1"/>
</dbReference>
<evidence type="ECO:0000256" key="2">
    <source>
        <dbReference type="ARBA" id="ARBA00023002"/>
    </source>
</evidence>
<feature type="region of interest" description="Disordered" evidence="5">
    <location>
        <begin position="1"/>
        <end position="27"/>
    </location>
</feature>
<evidence type="ECO:0000256" key="3">
    <source>
        <dbReference type="ARBA" id="ARBA00023052"/>
    </source>
</evidence>
<dbReference type="GO" id="GO:0003863">
    <property type="term" value="F:branched-chain 2-oxo acid dehydrogenase activity"/>
    <property type="evidence" value="ECO:0007669"/>
    <property type="project" value="UniProtKB-EC"/>
</dbReference>
<dbReference type="AlphaFoldDB" id="A0A418PZP4"/>
<dbReference type="InterPro" id="IPR001017">
    <property type="entry name" value="DH_E1"/>
</dbReference>
<sequence length="428" mass="46879">MSDKPDIRANRPALALHVPEPPFRPGDTPDFSSIKIQAAGEVPRPDVAADAAETHPLTTQLVRVLDDNGHAVGPWNPKLDPDTLRKMLKDMKTVRVFDDRMYRAQRQGKTSFYMKCTGEEAIAVSAATAMDPEDMHFPTYRQQGLLVARGYPLVTMMCQIYSNKGDPLQGRQLPIMYSDKKHGFFSISGNLGTQYPQAVGWAMASAIKGDSRIAMGWIGDGATAEGDFHSAMTFAAVYQAPVILAVVNNQWAISSFSGIAGAEQATFAARAVGYGIAGLRVDGNDALAVYAAVKWASERARTNNGPTTIEFFTYRAEGHSTSDDPTGYRAKGEAEEWPLGDPIARLKAHLVALGEWDEERDAALDKEIDSSVRGAQKEAESQGILPQQGFDNIPSMFEDVYSETPWHLAEQRDQALDEAREFLGHEPK</sequence>
<dbReference type="GO" id="GO:0009083">
    <property type="term" value="P:branched-chain amino acid catabolic process"/>
    <property type="evidence" value="ECO:0007669"/>
    <property type="project" value="TreeGrafter"/>
</dbReference>
<comment type="function">
    <text evidence="4">The branched-chain alpha-keto dehydrogenase complex catalyzes the overall conversion of alpha-keto acids to acyl-CoA and CO(2). It contains multiple copies of three enzymatic components: branched-chain alpha-keto acid decarboxylase (E1), lipoamide acyltransferase (E2) and lipoamide dehydrogenase (E3).</text>
</comment>
<dbReference type="Pfam" id="PF00676">
    <property type="entry name" value="E1_dh"/>
    <property type="match status" value="1"/>
</dbReference>
<protein>
    <recommendedName>
        <fullName evidence="4">2-oxoisovalerate dehydrogenase subunit alpha</fullName>
        <ecNumber evidence="4">1.2.4.4</ecNumber>
    </recommendedName>
    <alternativeName>
        <fullName evidence="4">Branched-chain alpha-keto acid dehydrogenase E1 component alpha chain</fullName>
    </alternativeName>
</protein>
<dbReference type="InterPro" id="IPR022593">
    <property type="entry name" value="Oxoisoval_DH_suAlpha_N_dom"/>
</dbReference>
<dbReference type="EC" id="1.2.4.4" evidence="4"/>
<evidence type="ECO:0000259" key="7">
    <source>
        <dbReference type="Pfam" id="PF12573"/>
    </source>
</evidence>
<accession>A0A418PZP4</accession>
<keyword evidence="3 4" id="KW-0786">Thiamine pyrophosphate</keyword>
<proteinExistence type="inferred from homology"/>
<evidence type="ECO:0000313" key="9">
    <source>
        <dbReference type="Proteomes" id="UP000285023"/>
    </source>
</evidence>
<name>A0A418PZP4_9SPHN</name>
<evidence type="ECO:0000256" key="4">
    <source>
        <dbReference type="RuleBase" id="RU365014"/>
    </source>
</evidence>
<gene>
    <name evidence="8" type="ORF">D3M59_07765</name>
</gene>
<comment type="cofactor">
    <cofactor evidence="1 4">
        <name>thiamine diphosphate</name>
        <dbReference type="ChEBI" id="CHEBI:58937"/>
    </cofactor>
</comment>
<feature type="domain" description="Dehydrogenase E1 component" evidence="6">
    <location>
        <begin position="91"/>
        <end position="385"/>
    </location>
</feature>
<dbReference type="CDD" id="cd02000">
    <property type="entry name" value="TPP_E1_PDC_ADC_BCADC"/>
    <property type="match status" value="1"/>
</dbReference>
<dbReference type="SUPFAM" id="SSF52518">
    <property type="entry name" value="Thiamin diphosphate-binding fold (THDP-binding)"/>
    <property type="match status" value="1"/>
</dbReference>
<evidence type="ECO:0000256" key="5">
    <source>
        <dbReference type="SAM" id="MobiDB-lite"/>
    </source>
</evidence>
<dbReference type="Proteomes" id="UP000285023">
    <property type="component" value="Unassembled WGS sequence"/>
</dbReference>
<reference evidence="8 9" key="1">
    <citation type="submission" date="2018-09" db="EMBL/GenBank/DDBJ databases">
        <title>Sphingomonas sp. DAC4.</title>
        <authorList>
            <person name="Seo T."/>
        </authorList>
    </citation>
    <scope>NUCLEOTIDE SEQUENCE [LARGE SCALE GENOMIC DNA]</scope>
    <source>
        <strain evidence="8 9">DAC4</strain>
    </source>
</reference>
<feature type="domain" description="2-oxoisovalerate dehydrogenase E1 alpha subunit N-terminal" evidence="7">
    <location>
        <begin position="12"/>
        <end position="51"/>
    </location>
</feature>
<comment type="similarity">
    <text evidence="4">Belongs to the BCKDHA family.</text>
</comment>
<dbReference type="RefSeq" id="WP_119533085.1">
    <property type="nucleotide sequence ID" value="NZ_QXTF01000002.1"/>
</dbReference>